<dbReference type="RefSeq" id="WP_015598706.1">
    <property type="nucleotide sequence ID" value="NC_021172.1"/>
</dbReference>
<dbReference type="KEGG" id="hdt:HYPDE_35078"/>
<dbReference type="NCBIfam" id="TIGR02218">
    <property type="entry name" value="phg_TIGR02218"/>
    <property type="match status" value="1"/>
</dbReference>
<dbReference type="Proteomes" id="UP000005952">
    <property type="component" value="Chromosome"/>
</dbReference>
<name>N0B8S6_9HYPH</name>
<sequence>MKAHAQGTPNVRLSLFLPMPRPIEAGDTFAITAGCDKRFETCRNRFANVINFGGFPHMPGNDFALGYVKQGDNNSGGSLNGLRKPASMPCAGQSIACSPPTFGRSISK</sequence>
<dbReference type="EMBL" id="CP005587">
    <property type="protein sequence ID" value="AGK58687.1"/>
    <property type="molecule type" value="Genomic_DNA"/>
</dbReference>
<evidence type="ECO:0000313" key="2">
    <source>
        <dbReference type="EMBL" id="AGK58687.1"/>
    </source>
</evidence>
<proteinExistence type="predicted"/>
<dbReference type="eggNOG" id="COG5449">
    <property type="taxonomic scope" value="Bacteria"/>
</dbReference>
<evidence type="ECO:0000313" key="3">
    <source>
        <dbReference type="Proteomes" id="UP000005952"/>
    </source>
</evidence>
<protein>
    <recommendedName>
        <fullName evidence="1">Bacteriophage phiJL001 Gp84 C-terminal domain-containing protein</fullName>
    </recommendedName>
</protein>
<dbReference type="InterPro" id="IPR018964">
    <property type="entry name" value="Phage_phiJL001_Gp84_C"/>
</dbReference>
<dbReference type="STRING" id="670307.HYPDE_35078"/>
<evidence type="ECO:0000259" key="1">
    <source>
        <dbReference type="Pfam" id="PF09356"/>
    </source>
</evidence>
<gene>
    <name evidence="2" type="ORF">HYPDE_35078</name>
</gene>
<feature type="domain" description="Bacteriophage phiJL001 Gp84 C-terminal" evidence="1">
    <location>
        <begin position="5"/>
        <end position="62"/>
    </location>
</feature>
<reference evidence="2 3" key="1">
    <citation type="journal article" date="2013" name="Genome Announc.">
        <title>Genome sequences for three denitrifying bacterial strains isolated from a uranium- and nitrate-contaminated subsurface environment.</title>
        <authorList>
            <person name="Venkatramanan R."/>
            <person name="Prakash O."/>
            <person name="Woyke T."/>
            <person name="Chain P."/>
            <person name="Goodwin L.A."/>
            <person name="Watson D."/>
            <person name="Brooks S."/>
            <person name="Kostka J.E."/>
            <person name="Green S.J."/>
        </authorList>
    </citation>
    <scope>NUCLEOTIDE SEQUENCE [LARGE SCALE GENOMIC DNA]</scope>
    <source>
        <strain evidence="2 3">1NES1</strain>
    </source>
</reference>
<dbReference type="InterPro" id="IPR011928">
    <property type="entry name" value="Phage_phiJL001_Gp84"/>
</dbReference>
<organism evidence="2 3">
    <name type="scientific">Hyphomicrobium denitrificans 1NES1</name>
    <dbReference type="NCBI Taxonomy" id="670307"/>
    <lineage>
        <taxon>Bacteria</taxon>
        <taxon>Pseudomonadati</taxon>
        <taxon>Pseudomonadota</taxon>
        <taxon>Alphaproteobacteria</taxon>
        <taxon>Hyphomicrobiales</taxon>
        <taxon>Hyphomicrobiaceae</taxon>
        <taxon>Hyphomicrobium</taxon>
    </lineage>
</organism>
<accession>N0B8S6</accession>
<keyword evidence="3" id="KW-1185">Reference proteome</keyword>
<dbReference type="Pfam" id="PF09356">
    <property type="entry name" value="Phage_BR0599"/>
    <property type="match status" value="1"/>
</dbReference>
<dbReference type="HOGENOM" id="CLU_2193376_0_0_5"/>
<dbReference type="AlphaFoldDB" id="N0B8S6"/>